<dbReference type="Proteomes" id="UP000178774">
    <property type="component" value="Unassembled WGS sequence"/>
</dbReference>
<name>A0A1G2HWX0_9BACT</name>
<dbReference type="AlphaFoldDB" id="A0A1G2HWX0"/>
<proteinExistence type="predicted"/>
<comment type="caution">
    <text evidence="1">The sequence shown here is derived from an EMBL/GenBank/DDBJ whole genome shotgun (WGS) entry which is preliminary data.</text>
</comment>
<accession>A0A1G2HWX0</accession>
<organism evidence="1 2">
    <name type="scientific">Candidatus Staskawiczbacteria bacterium RIFCSPHIGHO2_01_FULL_41_41</name>
    <dbReference type="NCBI Taxonomy" id="1802203"/>
    <lineage>
        <taxon>Bacteria</taxon>
        <taxon>Candidatus Staskawicziibacteriota</taxon>
    </lineage>
</organism>
<evidence type="ECO:0000313" key="2">
    <source>
        <dbReference type="Proteomes" id="UP000178774"/>
    </source>
</evidence>
<evidence type="ECO:0000313" key="1">
    <source>
        <dbReference type="EMBL" id="OGZ66700.1"/>
    </source>
</evidence>
<gene>
    <name evidence="1" type="ORF">A2822_00690</name>
</gene>
<dbReference type="EMBL" id="MHOP01000002">
    <property type="protein sequence ID" value="OGZ66700.1"/>
    <property type="molecule type" value="Genomic_DNA"/>
</dbReference>
<sequence length="72" mass="8411">MEKAVILSKKMLSEGNLVVIHRKDYEEYLELKKIVPMVIATVAEKRAIYEGRKQIKNGKYLSLVKLRHALER</sequence>
<protein>
    <submittedName>
        <fullName evidence="1">Uncharacterized protein</fullName>
    </submittedName>
</protein>
<reference evidence="1 2" key="1">
    <citation type="journal article" date="2016" name="Nat. Commun.">
        <title>Thousands of microbial genomes shed light on interconnected biogeochemical processes in an aquifer system.</title>
        <authorList>
            <person name="Anantharaman K."/>
            <person name="Brown C.T."/>
            <person name="Hug L.A."/>
            <person name="Sharon I."/>
            <person name="Castelle C.J."/>
            <person name="Probst A.J."/>
            <person name="Thomas B.C."/>
            <person name="Singh A."/>
            <person name="Wilkins M.J."/>
            <person name="Karaoz U."/>
            <person name="Brodie E.L."/>
            <person name="Williams K.H."/>
            <person name="Hubbard S.S."/>
            <person name="Banfield J.F."/>
        </authorList>
    </citation>
    <scope>NUCLEOTIDE SEQUENCE [LARGE SCALE GENOMIC DNA]</scope>
</reference>